<keyword evidence="4" id="KW-1185">Reference proteome</keyword>
<reference evidence="3 4" key="1">
    <citation type="submission" date="2015-10" db="EMBL/GenBank/DDBJ databases">
        <title>Draft genome sequence of Streptomyces corchorusii DSM 40340, type strain for the species Streptomyces corchorusii.</title>
        <authorList>
            <person name="Ruckert C."/>
            <person name="Winkler A."/>
            <person name="Kalinowski J."/>
            <person name="Kampfer P."/>
            <person name="Glaeser S."/>
        </authorList>
    </citation>
    <scope>NUCLEOTIDE SEQUENCE [LARGE SCALE GENOMIC DNA]</scope>
    <source>
        <strain evidence="3 4">DSM 40340</strain>
    </source>
</reference>
<feature type="chain" id="PRO_5007104032" description="Lipoprotein" evidence="2">
    <location>
        <begin position="22"/>
        <end position="183"/>
    </location>
</feature>
<sequence length="183" mass="18817">MRKVRLAVGAAAVVLAVGVLAGCGGSDDSSKPAAGGGSAASASADGDSRPSPSQPATAREVFTKLSGEVGAAKLGTVVTAETDPNKLLGRPGQYTSKVTFTDSRISGSDVEGLDKDDSLRGGAIEVFESAGDAKARSEYIESVTKSMPALAEYHYLDGPVLVRVSHYLTPKQAAEYQSALKRR</sequence>
<comment type="caution">
    <text evidence="3">The sequence shown here is derived from an EMBL/GenBank/DDBJ whole genome shotgun (WGS) entry which is preliminary data.</text>
</comment>
<keyword evidence="2" id="KW-0732">Signal</keyword>
<feature type="region of interest" description="Disordered" evidence="1">
    <location>
        <begin position="25"/>
        <end position="58"/>
    </location>
</feature>
<dbReference type="AlphaFoldDB" id="A0A101QMJ4"/>
<protein>
    <recommendedName>
        <fullName evidence="5">Lipoprotein</fullName>
    </recommendedName>
</protein>
<feature type="signal peptide" evidence="2">
    <location>
        <begin position="1"/>
        <end position="21"/>
    </location>
</feature>
<dbReference type="EMBL" id="LMWP01000002">
    <property type="protein sequence ID" value="KUN32481.1"/>
    <property type="molecule type" value="Genomic_DNA"/>
</dbReference>
<dbReference type="RefSeq" id="WP_059261692.1">
    <property type="nucleotide sequence ID" value="NZ_KQ948351.1"/>
</dbReference>
<feature type="compositionally biased region" description="Low complexity" evidence="1">
    <location>
        <begin position="39"/>
        <end position="51"/>
    </location>
</feature>
<proteinExistence type="predicted"/>
<evidence type="ECO:0008006" key="5">
    <source>
        <dbReference type="Google" id="ProtNLM"/>
    </source>
</evidence>
<evidence type="ECO:0000313" key="3">
    <source>
        <dbReference type="EMBL" id="KUN32481.1"/>
    </source>
</evidence>
<evidence type="ECO:0000256" key="1">
    <source>
        <dbReference type="SAM" id="MobiDB-lite"/>
    </source>
</evidence>
<accession>A0A101QMJ4</accession>
<dbReference type="PROSITE" id="PS51257">
    <property type="entry name" value="PROKAR_LIPOPROTEIN"/>
    <property type="match status" value="1"/>
</dbReference>
<gene>
    <name evidence="3" type="ORF">AQJ11_02855</name>
</gene>
<dbReference type="Proteomes" id="UP000053398">
    <property type="component" value="Unassembled WGS sequence"/>
</dbReference>
<evidence type="ECO:0000313" key="4">
    <source>
        <dbReference type="Proteomes" id="UP000053398"/>
    </source>
</evidence>
<organism evidence="3 4">
    <name type="scientific">Streptomyces corchorusii</name>
    <name type="common">Streptomyces chibaensis</name>
    <dbReference type="NCBI Taxonomy" id="1903"/>
    <lineage>
        <taxon>Bacteria</taxon>
        <taxon>Bacillati</taxon>
        <taxon>Actinomycetota</taxon>
        <taxon>Actinomycetes</taxon>
        <taxon>Kitasatosporales</taxon>
        <taxon>Streptomycetaceae</taxon>
        <taxon>Streptomyces</taxon>
    </lineage>
</organism>
<name>A0A101QMJ4_STRCK</name>
<evidence type="ECO:0000256" key="2">
    <source>
        <dbReference type="SAM" id="SignalP"/>
    </source>
</evidence>